<evidence type="ECO:0000256" key="1">
    <source>
        <dbReference type="SAM" id="Phobius"/>
    </source>
</evidence>
<evidence type="ECO:0000313" key="2">
    <source>
        <dbReference type="EMBL" id="QHT08793.1"/>
    </source>
</evidence>
<dbReference type="EMBL" id="MN739501">
    <property type="protein sequence ID" value="QHT08793.1"/>
    <property type="molecule type" value="Genomic_DNA"/>
</dbReference>
<feature type="transmembrane region" description="Helical" evidence="1">
    <location>
        <begin position="58"/>
        <end position="81"/>
    </location>
</feature>
<accession>A0A6C0CX36</accession>
<reference evidence="2" key="1">
    <citation type="journal article" date="2020" name="Nature">
        <title>Giant virus diversity and host interactions through global metagenomics.</title>
        <authorList>
            <person name="Schulz F."/>
            <person name="Roux S."/>
            <person name="Paez-Espino D."/>
            <person name="Jungbluth S."/>
            <person name="Walsh D.A."/>
            <person name="Denef V.J."/>
            <person name="McMahon K.D."/>
            <person name="Konstantinidis K.T."/>
            <person name="Eloe-Fadrosh E.A."/>
            <person name="Kyrpides N.C."/>
            <person name="Woyke T."/>
        </authorList>
    </citation>
    <scope>NUCLEOTIDE SEQUENCE</scope>
    <source>
        <strain evidence="2">GVMAG-M-3300023109-53</strain>
    </source>
</reference>
<feature type="transmembrane region" description="Helical" evidence="1">
    <location>
        <begin position="93"/>
        <end position="115"/>
    </location>
</feature>
<keyword evidence="1" id="KW-1133">Transmembrane helix</keyword>
<feature type="transmembrane region" description="Helical" evidence="1">
    <location>
        <begin position="12"/>
        <end position="38"/>
    </location>
</feature>
<sequence>MAISYNKKCEMYKLIILTFIITALWDVTLRTLSLYNLIPFLSKNMKFIQYLKPYFQKHTLLAAALIAGFVGAITQVIILNVMNFPTRNSSINYILRFMIWSFIVSALFGFIMKASKLFPYLEMYYYKRLGLIRSLYHDGTSGLIVQLSLFFLLFII</sequence>
<proteinExistence type="predicted"/>
<organism evidence="2">
    <name type="scientific">viral metagenome</name>
    <dbReference type="NCBI Taxonomy" id="1070528"/>
    <lineage>
        <taxon>unclassified sequences</taxon>
        <taxon>metagenomes</taxon>
        <taxon>organismal metagenomes</taxon>
    </lineage>
</organism>
<protein>
    <submittedName>
        <fullName evidence="2">Uncharacterized protein</fullName>
    </submittedName>
</protein>
<name>A0A6C0CX36_9ZZZZ</name>
<keyword evidence="1" id="KW-0472">Membrane</keyword>
<feature type="transmembrane region" description="Helical" evidence="1">
    <location>
        <begin position="135"/>
        <end position="155"/>
    </location>
</feature>
<dbReference type="AlphaFoldDB" id="A0A6C0CX36"/>
<keyword evidence="1" id="KW-0812">Transmembrane</keyword>